<keyword evidence="4" id="KW-0804">Transcription</keyword>
<evidence type="ECO:0000256" key="2">
    <source>
        <dbReference type="ARBA" id="ARBA00023015"/>
    </source>
</evidence>
<dbReference type="PRINTS" id="PR00367">
    <property type="entry name" value="ETHRSPELEMNT"/>
</dbReference>
<evidence type="ECO:0000256" key="3">
    <source>
        <dbReference type="ARBA" id="ARBA00023125"/>
    </source>
</evidence>
<dbReference type="PROSITE" id="PS51032">
    <property type="entry name" value="AP2_ERF"/>
    <property type="match status" value="1"/>
</dbReference>
<dbReference type="PANTHER" id="PTHR31190">
    <property type="entry name" value="DNA-BINDING DOMAIN"/>
    <property type="match status" value="1"/>
</dbReference>
<keyword evidence="5" id="KW-0539">Nucleus</keyword>
<comment type="subcellular location">
    <subcellularLocation>
        <location evidence="1">Nucleus</location>
    </subcellularLocation>
</comment>
<keyword evidence="10" id="KW-1185">Reference proteome</keyword>
<dbReference type="FunFam" id="3.30.730.10:FF:000001">
    <property type="entry name" value="Ethylene-responsive transcription factor 2"/>
    <property type="match status" value="1"/>
</dbReference>
<dbReference type="Gene3D" id="3.30.730.10">
    <property type="entry name" value="AP2/ERF domain"/>
    <property type="match status" value="1"/>
</dbReference>
<evidence type="ECO:0000259" key="8">
    <source>
        <dbReference type="PROSITE" id="PS51032"/>
    </source>
</evidence>
<accession>A0A498JJA7</accession>
<dbReference type="InterPro" id="IPR044808">
    <property type="entry name" value="ERF_plant"/>
</dbReference>
<evidence type="ECO:0000256" key="5">
    <source>
        <dbReference type="ARBA" id="ARBA00023242"/>
    </source>
</evidence>
<comment type="caution">
    <text evidence="9">The sequence shown here is derived from an EMBL/GenBank/DDBJ whole genome shotgun (WGS) entry which is preliminary data.</text>
</comment>
<dbReference type="GO" id="GO:0005634">
    <property type="term" value="C:nucleus"/>
    <property type="evidence" value="ECO:0007669"/>
    <property type="project" value="UniProtKB-SubCell"/>
</dbReference>
<dbReference type="EMBL" id="RDQH01000333">
    <property type="protein sequence ID" value="RXH93391.1"/>
    <property type="molecule type" value="Genomic_DNA"/>
</dbReference>
<reference evidence="9 10" key="1">
    <citation type="submission" date="2018-10" db="EMBL/GenBank/DDBJ databases">
        <title>A high-quality apple genome assembly.</title>
        <authorList>
            <person name="Hu J."/>
        </authorList>
    </citation>
    <scope>NUCLEOTIDE SEQUENCE [LARGE SCALE GENOMIC DNA]</scope>
    <source>
        <strain evidence="10">cv. HFTH1</strain>
        <tissue evidence="9">Young leaf</tissue>
    </source>
</reference>
<evidence type="ECO:0000256" key="1">
    <source>
        <dbReference type="ARBA" id="ARBA00004123"/>
    </source>
</evidence>
<keyword evidence="2" id="KW-0805">Transcription regulation</keyword>
<sequence length="220" mass="24092">MSTESMSRSNWALLESIRQHLLHDDFETQETFLADVAELDAPSLNSPSTSSSSNAHFLVEDLGDTMGIMNHVLDTSNNFEVAACVVQVPQSGRNFRGVRQRPWGKYAAEIRDPKKNGARIWLGTYETAVDAGLAYDRAAFKMRGSKAKLNFPHLIGTHDSEPGRVASKRCSLKPSSSSVLSSDGGGSPTLKRKRNVVCSAAKAKLEEGDEPFKVFQLNSF</sequence>
<dbReference type="CDD" id="cd00018">
    <property type="entry name" value="AP2"/>
    <property type="match status" value="1"/>
</dbReference>
<dbReference type="InterPro" id="IPR036955">
    <property type="entry name" value="AP2/ERF_dom_sf"/>
</dbReference>
<protein>
    <recommendedName>
        <fullName evidence="8">AP2/ERF domain-containing protein</fullName>
    </recommendedName>
</protein>
<dbReference type="SMART" id="SM00380">
    <property type="entry name" value="AP2"/>
    <property type="match status" value="1"/>
</dbReference>
<dbReference type="GO" id="GO:0009873">
    <property type="term" value="P:ethylene-activated signaling pathway"/>
    <property type="evidence" value="ECO:0007669"/>
    <property type="project" value="InterPro"/>
</dbReference>
<dbReference type="GO" id="GO:0003677">
    <property type="term" value="F:DNA binding"/>
    <property type="evidence" value="ECO:0007669"/>
    <property type="project" value="UniProtKB-KW"/>
</dbReference>
<feature type="domain" description="AP2/ERF" evidence="8">
    <location>
        <begin position="94"/>
        <end position="152"/>
    </location>
</feature>
<evidence type="ECO:0000313" key="9">
    <source>
        <dbReference type="EMBL" id="RXH93391.1"/>
    </source>
</evidence>
<dbReference type="Pfam" id="PF00847">
    <property type="entry name" value="AP2"/>
    <property type="match status" value="1"/>
</dbReference>
<dbReference type="InterPro" id="IPR016177">
    <property type="entry name" value="DNA-bd_dom_sf"/>
</dbReference>
<evidence type="ECO:0000256" key="6">
    <source>
        <dbReference type="ARBA" id="ARBA00024343"/>
    </source>
</evidence>
<name>A0A498JJA7_MALDO</name>
<dbReference type="AlphaFoldDB" id="A0A498JJA7"/>
<feature type="region of interest" description="Disordered" evidence="7">
    <location>
        <begin position="158"/>
        <end position="192"/>
    </location>
</feature>
<organism evidence="9 10">
    <name type="scientific">Malus domestica</name>
    <name type="common">Apple</name>
    <name type="synonym">Pyrus malus</name>
    <dbReference type="NCBI Taxonomy" id="3750"/>
    <lineage>
        <taxon>Eukaryota</taxon>
        <taxon>Viridiplantae</taxon>
        <taxon>Streptophyta</taxon>
        <taxon>Embryophyta</taxon>
        <taxon>Tracheophyta</taxon>
        <taxon>Spermatophyta</taxon>
        <taxon>Magnoliopsida</taxon>
        <taxon>eudicotyledons</taxon>
        <taxon>Gunneridae</taxon>
        <taxon>Pentapetalae</taxon>
        <taxon>rosids</taxon>
        <taxon>fabids</taxon>
        <taxon>Rosales</taxon>
        <taxon>Rosaceae</taxon>
        <taxon>Amygdaloideae</taxon>
        <taxon>Maleae</taxon>
        <taxon>Malus</taxon>
    </lineage>
</organism>
<dbReference type="GO" id="GO:0003700">
    <property type="term" value="F:DNA-binding transcription factor activity"/>
    <property type="evidence" value="ECO:0007669"/>
    <property type="project" value="InterPro"/>
</dbReference>
<dbReference type="Proteomes" id="UP000290289">
    <property type="component" value="Chromosome 7"/>
</dbReference>
<evidence type="ECO:0000256" key="7">
    <source>
        <dbReference type="SAM" id="MobiDB-lite"/>
    </source>
</evidence>
<proteinExistence type="inferred from homology"/>
<dbReference type="InterPro" id="IPR001471">
    <property type="entry name" value="AP2/ERF_dom"/>
</dbReference>
<comment type="similarity">
    <text evidence="6">Belongs to the AP2/ERF transcription factor family. ERF subfamily.</text>
</comment>
<feature type="compositionally biased region" description="Low complexity" evidence="7">
    <location>
        <begin position="172"/>
        <end position="182"/>
    </location>
</feature>
<keyword evidence="3" id="KW-0238">DNA-binding</keyword>
<evidence type="ECO:0000313" key="10">
    <source>
        <dbReference type="Proteomes" id="UP000290289"/>
    </source>
</evidence>
<dbReference type="SUPFAM" id="SSF54171">
    <property type="entry name" value="DNA-binding domain"/>
    <property type="match status" value="1"/>
</dbReference>
<evidence type="ECO:0000256" key="4">
    <source>
        <dbReference type="ARBA" id="ARBA00023163"/>
    </source>
</evidence>
<dbReference type="PANTHER" id="PTHR31190:SF287">
    <property type="entry name" value="DEVELOPMENT RELATED ERF PROTEIN"/>
    <property type="match status" value="1"/>
</dbReference>
<gene>
    <name evidence="9" type="ORF">DVH24_013967</name>
</gene>